<name>A0A343TJY6_9EURY</name>
<dbReference type="GO" id="GO:0003677">
    <property type="term" value="F:DNA binding"/>
    <property type="evidence" value="ECO:0007669"/>
    <property type="project" value="UniProtKB-KW"/>
</dbReference>
<dbReference type="SUPFAM" id="SSF46785">
    <property type="entry name" value="Winged helix' DNA-binding domain"/>
    <property type="match status" value="1"/>
</dbReference>
<accession>A0A343TJY6</accession>
<protein>
    <submittedName>
        <fullName evidence="6">ArsR family transcriptional regulator</fullName>
    </submittedName>
</protein>
<dbReference type="Proteomes" id="UP000263012">
    <property type="component" value="Chromosome"/>
</dbReference>
<dbReference type="InterPro" id="IPR001845">
    <property type="entry name" value="HTH_ArsR_DNA-bd_dom"/>
</dbReference>
<dbReference type="Pfam" id="PF12840">
    <property type="entry name" value="HTH_20"/>
    <property type="match status" value="1"/>
</dbReference>
<keyword evidence="3" id="KW-0804">Transcription</keyword>
<dbReference type="InterPro" id="IPR011991">
    <property type="entry name" value="ArsR-like_HTH"/>
</dbReference>
<feature type="region of interest" description="Disordered" evidence="4">
    <location>
        <begin position="111"/>
        <end position="144"/>
    </location>
</feature>
<dbReference type="Gene3D" id="1.10.10.10">
    <property type="entry name" value="Winged helix-like DNA-binding domain superfamily/Winged helix DNA-binding domain"/>
    <property type="match status" value="1"/>
</dbReference>
<dbReference type="PANTHER" id="PTHR43132:SF2">
    <property type="entry name" value="ARSENICAL RESISTANCE OPERON REPRESSOR ARSR-RELATED"/>
    <property type="match status" value="1"/>
</dbReference>
<dbReference type="InterPro" id="IPR036388">
    <property type="entry name" value="WH-like_DNA-bd_sf"/>
</dbReference>
<sequence>MMETIELFNDPPESDTLPAGSPAVITLEEAGELFETLSSEKRRTILNQLSEEPTNAADLAEQLETSVQNVLYHIRKLRTAGLIQVVGTHYSPKGREMDLYAPAQSGIVIDVLRSDSETQDGQPDAPRTNARPGENAWPEVHSDG</sequence>
<dbReference type="PROSITE" id="PS50987">
    <property type="entry name" value="HTH_ARSR_2"/>
    <property type="match status" value="1"/>
</dbReference>
<gene>
    <name evidence="6" type="primary">arsR16</name>
    <name evidence="6" type="ORF">AArcSl_1780</name>
</gene>
<keyword evidence="1" id="KW-0805">Transcription regulation</keyword>
<dbReference type="CDD" id="cd00090">
    <property type="entry name" value="HTH_ARSR"/>
    <property type="match status" value="1"/>
</dbReference>
<evidence type="ECO:0000256" key="3">
    <source>
        <dbReference type="ARBA" id="ARBA00023163"/>
    </source>
</evidence>
<evidence type="ECO:0000313" key="6">
    <source>
        <dbReference type="EMBL" id="AUX09408.1"/>
    </source>
</evidence>
<dbReference type="GO" id="GO:0003700">
    <property type="term" value="F:DNA-binding transcription factor activity"/>
    <property type="evidence" value="ECO:0007669"/>
    <property type="project" value="InterPro"/>
</dbReference>
<feature type="domain" description="HTH arsR-type" evidence="5">
    <location>
        <begin position="22"/>
        <end position="116"/>
    </location>
</feature>
<dbReference type="KEGG" id="hdf:AArcSl_1780"/>
<organism evidence="6 7">
    <name type="scientific">Halalkaliarchaeum desulfuricum</name>
    <dbReference type="NCBI Taxonomy" id="2055893"/>
    <lineage>
        <taxon>Archaea</taxon>
        <taxon>Methanobacteriati</taxon>
        <taxon>Methanobacteriota</taxon>
        <taxon>Stenosarchaea group</taxon>
        <taxon>Halobacteria</taxon>
        <taxon>Halobacteriales</taxon>
        <taxon>Haloferacaceae</taxon>
        <taxon>Halalkaliarchaeum</taxon>
    </lineage>
</organism>
<dbReference type="InterPro" id="IPR036390">
    <property type="entry name" value="WH_DNA-bd_sf"/>
</dbReference>
<dbReference type="SMART" id="SM00418">
    <property type="entry name" value="HTH_ARSR"/>
    <property type="match status" value="1"/>
</dbReference>
<keyword evidence="7" id="KW-1185">Reference proteome</keyword>
<dbReference type="EMBL" id="CP025066">
    <property type="protein sequence ID" value="AUX09408.1"/>
    <property type="molecule type" value="Genomic_DNA"/>
</dbReference>
<dbReference type="InterPro" id="IPR051011">
    <property type="entry name" value="Metal_resp_trans_reg"/>
</dbReference>
<evidence type="ECO:0000256" key="4">
    <source>
        <dbReference type="SAM" id="MobiDB-lite"/>
    </source>
</evidence>
<dbReference type="AlphaFoldDB" id="A0A343TJY6"/>
<dbReference type="PANTHER" id="PTHR43132">
    <property type="entry name" value="ARSENICAL RESISTANCE OPERON REPRESSOR ARSR-RELATED"/>
    <property type="match status" value="1"/>
</dbReference>
<proteinExistence type="predicted"/>
<evidence type="ECO:0000256" key="1">
    <source>
        <dbReference type="ARBA" id="ARBA00023015"/>
    </source>
</evidence>
<reference evidence="7" key="1">
    <citation type="submission" date="2017-11" db="EMBL/GenBank/DDBJ databases">
        <title>Phenotypic and genomic properties of facultatively anaerobic sulfur-reducing natronoarchaea from hypersaline soda lakes.</title>
        <authorList>
            <person name="Sorokin D.Y."/>
            <person name="Kublanov I.V."/>
            <person name="Roman P."/>
            <person name="Sinninghe Damste J.S."/>
            <person name="Golyshin P.N."/>
            <person name="Rojo D."/>
            <person name="Ciordia S."/>
            <person name="Mena M.D.C."/>
            <person name="Ferrer M."/>
            <person name="Messina E."/>
            <person name="Smedile F."/>
            <person name="La Spada G."/>
            <person name="La Cono V."/>
            <person name="Yakimov M.M."/>
        </authorList>
    </citation>
    <scope>NUCLEOTIDE SEQUENCE [LARGE SCALE GENOMIC DNA]</scope>
    <source>
        <strain evidence="7">AArc-Sl</strain>
    </source>
</reference>
<evidence type="ECO:0000313" key="7">
    <source>
        <dbReference type="Proteomes" id="UP000263012"/>
    </source>
</evidence>
<evidence type="ECO:0000256" key="2">
    <source>
        <dbReference type="ARBA" id="ARBA00023125"/>
    </source>
</evidence>
<keyword evidence="2" id="KW-0238">DNA-binding</keyword>
<evidence type="ECO:0000259" key="5">
    <source>
        <dbReference type="PROSITE" id="PS50987"/>
    </source>
</evidence>